<dbReference type="Pfam" id="PF20239">
    <property type="entry name" value="DUF6596"/>
    <property type="match status" value="1"/>
</dbReference>
<dbReference type="AlphaFoldDB" id="A0A9D1GYK3"/>
<protein>
    <submittedName>
        <fullName evidence="3">RNA polymerase subunit sigma-70</fullName>
    </submittedName>
</protein>
<dbReference type="GO" id="GO:0006352">
    <property type="term" value="P:DNA-templated transcription initiation"/>
    <property type="evidence" value="ECO:0007669"/>
    <property type="project" value="InterPro"/>
</dbReference>
<dbReference type="SUPFAM" id="SSF88946">
    <property type="entry name" value="Sigma2 domain of RNA polymerase sigma factors"/>
    <property type="match status" value="1"/>
</dbReference>
<accession>A0A9D1GYK3</accession>
<dbReference type="GO" id="GO:0003700">
    <property type="term" value="F:DNA-binding transcription factor activity"/>
    <property type="evidence" value="ECO:0007669"/>
    <property type="project" value="InterPro"/>
</dbReference>
<reference evidence="3" key="1">
    <citation type="submission" date="2020-10" db="EMBL/GenBank/DDBJ databases">
        <authorList>
            <person name="Gilroy R."/>
        </authorList>
    </citation>
    <scope>NUCLEOTIDE SEQUENCE</scope>
    <source>
        <strain evidence="3">ChiGjej1B1-24693</strain>
    </source>
</reference>
<feature type="domain" description="DUF6596" evidence="2">
    <location>
        <begin position="177"/>
        <end position="273"/>
    </location>
</feature>
<dbReference type="Gene3D" id="1.10.1740.10">
    <property type="match status" value="1"/>
</dbReference>
<dbReference type="EMBL" id="DVLP01000216">
    <property type="protein sequence ID" value="HIT75343.1"/>
    <property type="molecule type" value="Genomic_DNA"/>
</dbReference>
<dbReference type="Pfam" id="PF04542">
    <property type="entry name" value="Sigma70_r2"/>
    <property type="match status" value="1"/>
</dbReference>
<dbReference type="Gene3D" id="1.10.10.10">
    <property type="entry name" value="Winged helix-like DNA-binding domain superfamily/Winged helix DNA-binding domain"/>
    <property type="match status" value="1"/>
</dbReference>
<evidence type="ECO:0000259" key="2">
    <source>
        <dbReference type="Pfam" id="PF20239"/>
    </source>
</evidence>
<dbReference type="PANTHER" id="PTHR47756">
    <property type="entry name" value="BLL6612 PROTEIN-RELATED"/>
    <property type="match status" value="1"/>
</dbReference>
<evidence type="ECO:0000313" key="4">
    <source>
        <dbReference type="Proteomes" id="UP000886842"/>
    </source>
</evidence>
<dbReference type="SUPFAM" id="SSF88659">
    <property type="entry name" value="Sigma3 and sigma4 domains of RNA polymerase sigma factors"/>
    <property type="match status" value="1"/>
</dbReference>
<evidence type="ECO:0000313" key="3">
    <source>
        <dbReference type="EMBL" id="HIT75343.1"/>
    </source>
</evidence>
<proteinExistence type="predicted"/>
<dbReference type="InterPro" id="IPR046531">
    <property type="entry name" value="DUF6596"/>
</dbReference>
<dbReference type="Proteomes" id="UP000886842">
    <property type="component" value="Unassembled WGS sequence"/>
</dbReference>
<organism evidence="3 4">
    <name type="scientific">Candidatus Avipropionibacterium avicola</name>
    <dbReference type="NCBI Taxonomy" id="2840701"/>
    <lineage>
        <taxon>Bacteria</taxon>
        <taxon>Bacillati</taxon>
        <taxon>Actinomycetota</taxon>
        <taxon>Actinomycetes</taxon>
        <taxon>Propionibacteriales</taxon>
        <taxon>Propionibacteriaceae</taxon>
        <taxon>Propionibacteriaceae incertae sedis</taxon>
        <taxon>Candidatus Avipropionibacterium</taxon>
    </lineage>
</organism>
<reference evidence="3" key="2">
    <citation type="journal article" date="2021" name="PeerJ">
        <title>Extensive microbial diversity within the chicken gut microbiome revealed by metagenomics and culture.</title>
        <authorList>
            <person name="Gilroy R."/>
            <person name="Ravi A."/>
            <person name="Getino M."/>
            <person name="Pursley I."/>
            <person name="Horton D.L."/>
            <person name="Alikhan N.F."/>
            <person name="Baker D."/>
            <person name="Gharbi K."/>
            <person name="Hall N."/>
            <person name="Watson M."/>
            <person name="Adriaenssens E.M."/>
            <person name="Foster-Nyarko E."/>
            <person name="Jarju S."/>
            <person name="Secka A."/>
            <person name="Antonio M."/>
            <person name="Oren A."/>
            <person name="Chaudhuri R.R."/>
            <person name="La Ragione R."/>
            <person name="Hildebrand F."/>
            <person name="Pallen M.J."/>
        </authorList>
    </citation>
    <scope>NUCLEOTIDE SEQUENCE</scope>
    <source>
        <strain evidence="3">ChiGjej1B1-24693</strain>
    </source>
</reference>
<dbReference type="InterPro" id="IPR013325">
    <property type="entry name" value="RNA_pol_sigma_r2"/>
</dbReference>
<dbReference type="InterPro" id="IPR007627">
    <property type="entry name" value="RNA_pol_sigma70_r2"/>
</dbReference>
<sequence>MEASERAAQAARTSYGRLLALLAARTRDIAAAEDALADAFERALLRWPLDGVPTNPDGWLLTVARNRLKDHWKSAAQRLASDADPDEFDEPATALDPDAIEDRRLELLLVCAHPAIDRGIHTALMLNTVLGCTAEQIGAAMAVPTSTLASRLVRAKRRIKQTGIRFRIPDRSVLPARIDAVLSAVYGAYAIDWSSGPEERSGLEVEARQLAEITAELTGDPEAYGLAALICFSRARWPARRDRSGRMVPLAEQDSRRWDRDLIVHGRELLATASRAGQLGPHQVEAAIQALHCARLDDPGHRVDPTLLVRLHRTRHELSPDLGSAVALAAAVEHSDGAEQALVELDALLAGLVAAGIVDRAQVRRFQPGWATRAHLLHRLDRTEEAVEALDTAIGMTHAAADRDHLHGLRSQWTDEAVYDDARHPARPKE</sequence>
<dbReference type="PANTHER" id="PTHR47756:SF2">
    <property type="entry name" value="BLL6612 PROTEIN"/>
    <property type="match status" value="1"/>
</dbReference>
<dbReference type="InterPro" id="IPR013324">
    <property type="entry name" value="RNA_pol_sigma_r3/r4-like"/>
</dbReference>
<dbReference type="InterPro" id="IPR036388">
    <property type="entry name" value="WH-like_DNA-bd_sf"/>
</dbReference>
<evidence type="ECO:0000259" key="1">
    <source>
        <dbReference type="Pfam" id="PF04542"/>
    </source>
</evidence>
<feature type="domain" description="RNA polymerase sigma-70 region 2" evidence="1">
    <location>
        <begin position="15"/>
        <end position="76"/>
    </location>
</feature>
<name>A0A9D1GYK3_9ACTN</name>
<gene>
    <name evidence="3" type="ORF">IAA98_07155</name>
</gene>
<comment type="caution">
    <text evidence="3">The sequence shown here is derived from an EMBL/GenBank/DDBJ whole genome shotgun (WGS) entry which is preliminary data.</text>
</comment>